<feature type="compositionally biased region" description="Polar residues" evidence="1">
    <location>
        <begin position="1"/>
        <end position="25"/>
    </location>
</feature>
<keyword evidence="3" id="KW-1185">Reference proteome</keyword>
<evidence type="ECO:0008006" key="4">
    <source>
        <dbReference type="Google" id="ProtNLM"/>
    </source>
</evidence>
<evidence type="ECO:0000256" key="1">
    <source>
        <dbReference type="SAM" id="MobiDB-lite"/>
    </source>
</evidence>
<protein>
    <recommendedName>
        <fullName evidence="4">Proteophosphoglycan ppg4</fullName>
    </recommendedName>
</protein>
<feature type="compositionally biased region" description="Polar residues" evidence="1">
    <location>
        <begin position="547"/>
        <end position="560"/>
    </location>
</feature>
<name>A0AAN6U1X6_9PEZI</name>
<feature type="region of interest" description="Disordered" evidence="1">
    <location>
        <begin position="798"/>
        <end position="864"/>
    </location>
</feature>
<feature type="region of interest" description="Disordered" evidence="1">
    <location>
        <begin position="495"/>
        <end position="632"/>
    </location>
</feature>
<sequence length="1088" mass="118200">MGNAQSADTSGRTSQRLSKPNTGNHATAGLLSPGFSSNSSRRLSNAPLPNPPPLLTVASGPTTSSAVGVSGGRGRRVDSVTSLHSVPGSQRESKRRSLFRSRSSRRGEPDHQSQGSGQASRMMDTMAEDSGVMYESAVACHGLSGSESRLFESRSRRTSWNYNLTSYEAKRLLNLNESPQLEHAATMSENRTTAITETTWRTNPAQPPSAPITRASSDVSLYMPVRRRSIIQTPGVATRSSSTRELPPLPQPSFRLSHPPTPSLSRQQSVESYRSGVMSMPARVLDLESAERVMTPCEDKYLSTGAFKLGSLRITNGSPCLLTPEFERTRGNECVNPDLATARHDYFSNAQVPETCITTVPITRSPVQAPEPLRGVCPRLPPSSSEIQPTSPMLQTTSKATAVEDQLFDDEAHPEYSLMEVLDIRLDPNAKPLAKIGRDRGASVTRTDSGFASTASPSTEASHKPLAKADSGYSSNVSLRSFHAKSHVVDNQLAASSEGQLTHSPSSRDAPVASEGERVSSQIAVWTPSASEKDSPPPPVPPKDSARQSLDSQSNLNGNARNIMPPLLDDGKTNTARRTMHQFKPLVTLPSGHRRTAQPESEVHSPVSVRSSRSDHSGSASSTSWVPQKPGRLQRLLSGVRRPAPEPLMVPTAHAVERDSVPPVSPEAEHKLAVHAAGRFPSTARRLALKSRSSLDTLKTIFSVGSIEASLEAVNSMQTAPTVPDAEGKERSLKQTLHSVPASIANAAAHVIPKKTIIRKPMPLRQEFSNSHEHGRRTMILTLVGERGLTPRRCASEHHLTHSTADLPSPVLPSPVAKALSADSDKRSSETASTLRRPLSLRVPPPLRPQSSTTLSRRASRQSIQSYPAMQSLGSGTSMDSICSYSSGQPGAGGATVGSRSNSGSFMDPRRLQSFRQYQSPHSSPYNFPDWEVQTDNGMIRQHSHAFPVRDGRRNSISSVQSEGVYHSASTQTWPQRSLRHRASYDGYSYHQRFPQYEYPPSMSSGYTAPVKPAHDPRSREQLSAAAAWNWSQTDAAAGQWYQGGQHPAYVHRGHYRHRSMSGQGSNPPYRVLHSYNSPAYRNAPIWG</sequence>
<dbReference type="Proteomes" id="UP001302602">
    <property type="component" value="Unassembled WGS sequence"/>
</dbReference>
<feature type="region of interest" description="Disordered" evidence="1">
    <location>
        <begin position="233"/>
        <end position="271"/>
    </location>
</feature>
<comment type="caution">
    <text evidence="2">The sequence shown here is derived from an EMBL/GenBank/DDBJ whole genome shotgun (WGS) entry which is preliminary data.</text>
</comment>
<evidence type="ECO:0000313" key="2">
    <source>
        <dbReference type="EMBL" id="KAK4124952.1"/>
    </source>
</evidence>
<feature type="compositionally biased region" description="Polar residues" evidence="1">
    <location>
        <begin position="34"/>
        <end position="43"/>
    </location>
</feature>
<feature type="compositionally biased region" description="Polar residues" evidence="1">
    <location>
        <begin position="519"/>
        <end position="530"/>
    </location>
</feature>
<feature type="compositionally biased region" description="Polar residues" evidence="1">
    <location>
        <begin position="444"/>
        <end position="460"/>
    </location>
</feature>
<evidence type="ECO:0000313" key="3">
    <source>
        <dbReference type="Proteomes" id="UP001302602"/>
    </source>
</evidence>
<dbReference type="AlphaFoldDB" id="A0AAN6U1X6"/>
<feature type="region of interest" description="Disordered" evidence="1">
    <location>
        <begin position="434"/>
        <end position="473"/>
    </location>
</feature>
<feature type="region of interest" description="Disordered" evidence="1">
    <location>
        <begin position="881"/>
        <end position="908"/>
    </location>
</feature>
<dbReference type="RefSeq" id="XP_062648723.1">
    <property type="nucleotide sequence ID" value="XM_062788758.1"/>
</dbReference>
<dbReference type="EMBL" id="MU853226">
    <property type="protein sequence ID" value="KAK4124952.1"/>
    <property type="molecule type" value="Genomic_DNA"/>
</dbReference>
<accession>A0AAN6U1X6</accession>
<gene>
    <name evidence="2" type="ORF">N657DRAFT_570684</name>
</gene>
<feature type="compositionally biased region" description="Low complexity" evidence="1">
    <location>
        <begin position="604"/>
        <end position="624"/>
    </location>
</feature>
<feature type="compositionally biased region" description="Low complexity" evidence="1">
    <location>
        <begin position="59"/>
        <end position="68"/>
    </location>
</feature>
<reference evidence="2" key="1">
    <citation type="journal article" date="2023" name="Mol. Phylogenet. Evol.">
        <title>Genome-scale phylogeny and comparative genomics of the fungal order Sordariales.</title>
        <authorList>
            <person name="Hensen N."/>
            <person name="Bonometti L."/>
            <person name="Westerberg I."/>
            <person name="Brannstrom I.O."/>
            <person name="Guillou S."/>
            <person name="Cros-Aarteil S."/>
            <person name="Calhoun S."/>
            <person name="Haridas S."/>
            <person name="Kuo A."/>
            <person name="Mondo S."/>
            <person name="Pangilinan J."/>
            <person name="Riley R."/>
            <person name="LaButti K."/>
            <person name="Andreopoulos B."/>
            <person name="Lipzen A."/>
            <person name="Chen C."/>
            <person name="Yan M."/>
            <person name="Daum C."/>
            <person name="Ng V."/>
            <person name="Clum A."/>
            <person name="Steindorff A."/>
            <person name="Ohm R.A."/>
            <person name="Martin F."/>
            <person name="Silar P."/>
            <person name="Natvig D.O."/>
            <person name="Lalanne C."/>
            <person name="Gautier V."/>
            <person name="Ament-Velasquez S.L."/>
            <person name="Kruys A."/>
            <person name="Hutchinson M.I."/>
            <person name="Powell A.J."/>
            <person name="Barry K."/>
            <person name="Miller A.N."/>
            <person name="Grigoriev I.V."/>
            <person name="Debuchy R."/>
            <person name="Gladieux P."/>
            <person name="Hiltunen Thoren M."/>
            <person name="Johannesson H."/>
        </authorList>
    </citation>
    <scope>NUCLEOTIDE SEQUENCE</scope>
    <source>
        <strain evidence="2">CBS 731.68</strain>
    </source>
</reference>
<dbReference type="GeneID" id="87825528"/>
<reference evidence="2" key="2">
    <citation type="submission" date="2023-05" db="EMBL/GenBank/DDBJ databases">
        <authorList>
            <consortium name="Lawrence Berkeley National Laboratory"/>
            <person name="Steindorff A."/>
            <person name="Hensen N."/>
            <person name="Bonometti L."/>
            <person name="Westerberg I."/>
            <person name="Brannstrom I.O."/>
            <person name="Guillou S."/>
            <person name="Cros-Aarteil S."/>
            <person name="Calhoun S."/>
            <person name="Haridas S."/>
            <person name="Kuo A."/>
            <person name="Mondo S."/>
            <person name="Pangilinan J."/>
            <person name="Riley R."/>
            <person name="Labutti K."/>
            <person name="Andreopoulos B."/>
            <person name="Lipzen A."/>
            <person name="Chen C."/>
            <person name="Yanf M."/>
            <person name="Daum C."/>
            <person name="Ng V."/>
            <person name="Clum A."/>
            <person name="Ohm R."/>
            <person name="Martin F."/>
            <person name="Silar P."/>
            <person name="Natvig D."/>
            <person name="Lalanne C."/>
            <person name="Gautier V."/>
            <person name="Ament-Velasquez S.L."/>
            <person name="Kruys A."/>
            <person name="Hutchinson M.I."/>
            <person name="Powell A.J."/>
            <person name="Barry K."/>
            <person name="Miller A.N."/>
            <person name="Grigoriev I.V."/>
            <person name="Debuchy R."/>
            <person name="Gladieux P."/>
            <person name="Thoren M.H."/>
            <person name="Johannesson H."/>
        </authorList>
    </citation>
    <scope>NUCLEOTIDE SEQUENCE</scope>
    <source>
        <strain evidence="2">CBS 731.68</strain>
    </source>
</reference>
<organism evidence="2 3">
    <name type="scientific">Parathielavia appendiculata</name>
    <dbReference type="NCBI Taxonomy" id="2587402"/>
    <lineage>
        <taxon>Eukaryota</taxon>
        <taxon>Fungi</taxon>
        <taxon>Dikarya</taxon>
        <taxon>Ascomycota</taxon>
        <taxon>Pezizomycotina</taxon>
        <taxon>Sordariomycetes</taxon>
        <taxon>Sordariomycetidae</taxon>
        <taxon>Sordariales</taxon>
        <taxon>Chaetomiaceae</taxon>
        <taxon>Parathielavia</taxon>
    </lineage>
</organism>
<proteinExistence type="predicted"/>
<feature type="compositionally biased region" description="Low complexity" evidence="1">
    <location>
        <begin position="833"/>
        <end position="842"/>
    </location>
</feature>
<feature type="region of interest" description="Disordered" evidence="1">
    <location>
        <begin position="1"/>
        <end position="122"/>
    </location>
</feature>
<feature type="compositionally biased region" description="Basic residues" evidence="1">
    <location>
        <begin position="93"/>
        <end position="104"/>
    </location>
</feature>
<feature type="compositionally biased region" description="Polar residues" evidence="1">
    <location>
        <begin position="853"/>
        <end position="864"/>
    </location>
</feature>
<feature type="compositionally biased region" description="Polar residues" evidence="1">
    <location>
        <begin position="495"/>
        <end position="507"/>
    </location>
</feature>